<protein>
    <recommendedName>
        <fullName evidence="5">Integral membrane protein</fullName>
    </recommendedName>
</protein>
<sequence length="205" mass="21763">MYGPGAVPPRRDSDGAAITLRVLFPALSVLTCGLLSCAPLFRIAALRRRPLDWALAIASLPVSITLFAIVGSLPEEDTRTDVALALLLLLALGSAVYFLVYDIRRLPTGPPPSGYAPRAPSGPSAYGHPQPQPRQPWPTAPPQPHAMPTQTMGTPTPAPPPTPAPTPAPPPAPPQNQAPPPHRIDQVRAELDELSDYLRKQDGGQ</sequence>
<keyword evidence="2" id="KW-1133">Transmembrane helix</keyword>
<evidence type="ECO:0000256" key="1">
    <source>
        <dbReference type="SAM" id="MobiDB-lite"/>
    </source>
</evidence>
<feature type="compositionally biased region" description="Low complexity" evidence="1">
    <location>
        <begin position="146"/>
        <end position="155"/>
    </location>
</feature>
<reference evidence="3 4" key="1">
    <citation type="submission" date="2022-10" db="EMBL/GenBank/DDBJ databases">
        <authorList>
            <person name="Xie J."/>
            <person name="Shen N."/>
        </authorList>
    </citation>
    <scope>NUCLEOTIDE SEQUENCE [LARGE SCALE GENOMIC DNA]</scope>
    <source>
        <strain evidence="3 4">YIM65594</strain>
    </source>
</reference>
<evidence type="ECO:0000256" key="2">
    <source>
        <dbReference type="SAM" id="Phobius"/>
    </source>
</evidence>
<dbReference type="EMBL" id="JAOZYC010000139">
    <property type="protein sequence ID" value="MEB8340979.1"/>
    <property type="molecule type" value="Genomic_DNA"/>
</dbReference>
<accession>A0ABU6FAH3</accession>
<keyword evidence="4" id="KW-1185">Reference proteome</keyword>
<proteinExistence type="predicted"/>
<keyword evidence="2" id="KW-0472">Membrane</keyword>
<comment type="caution">
    <text evidence="3">The sequence shown here is derived from an EMBL/GenBank/DDBJ whole genome shotgun (WGS) entry which is preliminary data.</text>
</comment>
<name>A0ABU6FAH3_9ACTN</name>
<feature type="compositionally biased region" description="Pro residues" evidence="1">
    <location>
        <begin position="130"/>
        <end position="145"/>
    </location>
</feature>
<evidence type="ECO:0008006" key="5">
    <source>
        <dbReference type="Google" id="ProtNLM"/>
    </source>
</evidence>
<keyword evidence="2" id="KW-0812">Transmembrane</keyword>
<dbReference type="Proteomes" id="UP001354931">
    <property type="component" value="Unassembled WGS sequence"/>
</dbReference>
<feature type="region of interest" description="Disordered" evidence="1">
    <location>
        <begin position="112"/>
        <end position="185"/>
    </location>
</feature>
<evidence type="ECO:0000313" key="4">
    <source>
        <dbReference type="Proteomes" id="UP001354931"/>
    </source>
</evidence>
<feature type="compositionally biased region" description="Pro residues" evidence="1">
    <location>
        <begin position="156"/>
        <end position="181"/>
    </location>
</feature>
<dbReference type="RefSeq" id="WP_326019966.1">
    <property type="nucleotide sequence ID" value="NZ_JAOZYC010000139.1"/>
</dbReference>
<feature type="transmembrane region" description="Helical" evidence="2">
    <location>
        <begin position="53"/>
        <end position="70"/>
    </location>
</feature>
<evidence type="ECO:0000313" key="3">
    <source>
        <dbReference type="EMBL" id="MEB8340979.1"/>
    </source>
</evidence>
<feature type="transmembrane region" description="Helical" evidence="2">
    <location>
        <begin position="20"/>
        <end position="41"/>
    </location>
</feature>
<gene>
    <name evidence="3" type="ORF">OKJ99_26100</name>
</gene>
<organism evidence="3 4">
    <name type="scientific">Streptomyces endophyticus</name>
    <dbReference type="NCBI Taxonomy" id="714166"/>
    <lineage>
        <taxon>Bacteria</taxon>
        <taxon>Bacillati</taxon>
        <taxon>Actinomycetota</taxon>
        <taxon>Actinomycetes</taxon>
        <taxon>Kitasatosporales</taxon>
        <taxon>Streptomycetaceae</taxon>
        <taxon>Streptomyces</taxon>
    </lineage>
</organism>
<feature type="transmembrane region" description="Helical" evidence="2">
    <location>
        <begin position="82"/>
        <end position="100"/>
    </location>
</feature>